<dbReference type="Gene3D" id="1.10.1420.10">
    <property type="match status" value="1"/>
</dbReference>
<feature type="compositionally biased region" description="Acidic residues" evidence="10">
    <location>
        <begin position="63"/>
        <end position="72"/>
    </location>
</feature>
<evidence type="ECO:0000256" key="8">
    <source>
        <dbReference type="ARBA" id="ARBA00029792"/>
    </source>
</evidence>
<reference evidence="12" key="1">
    <citation type="journal article" date="2023" name="Mol. Phylogenet. Evol.">
        <title>Genome-scale phylogeny and comparative genomics of the fungal order Sordariales.</title>
        <authorList>
            <person name="Hensen N."/>
            <person name="Bonometti L."/>
            <person name="Westerberg I."/>
            <person name="Brannstrom I.O."/>
            <person name="Guillou S."/>
            <person name="Cros-Aarteil S."/>
            <person name="Calhoun S."/>
            <person name="Haridas S."/>
            <person name="Kuo A."/>
            <person name="Mondo S."/>
            <person name="Pangilinan J."/>
            <person name="Riley R."/>
            <person name="LaButti K."/>
            <person name="Andreopoulos B."/>
            <person name="Lipzen A."/>
            <person name="Chen C."/>
            <person name="Yan M."/>
            <person name="Daum C."/>
            <person name="Ng V."/>
            <person name="Clum A."/>
            <person name="Steindorff A."/>
            <person name="Ohm R.A."/>
            <person name="Martin F."/>
            <person name="Silar P."/>
            <person name="Natvig D.O."/>
            <person name="Lalanne C."/>
            <person name="Gautier V."/>
            <person name="Ament-Velasquez S.L."/>
            <person name="Kruys A."/>
            <person name="Hutchinson M.I."/>
            <person name="Powell A.J."/>
            <person name="Barry K."/>
            <person name="Miller A.N."/>
            <person name="Grigoriev I.V."/>
            <person name="Debuchy R."/>
            <person name="Gladieux P."/>
            <person name="Hiltunen Thoren M."/>
            <person name="Johannesson H."/>
        </authorList>
    </citation>
    <scope>NUCLEOTIDE SEQUENCE</scope>
    <source>
        <strain evidence="12">CBS 168.71</strain>
    </source>
</reference>
<feature type="region of interest" description="Disordered" evidence="10">
    <location>
        <begin position="57"/>
        <end position="136"/>
    </location>
</feature>
<dbReference type="PROSITE" id="PS00486">
    <property type="entry name" value="DNA_MISMATCH_REPAIR_2"/>
    <property type="match status" value="1"/>
</dbReference>
<feature type="compositionally biased region" description="Polar residues" evidence="10">
    <location>
        <begin position="1336"/>
        <end position="1349"/>
    </location>
</feature>
<dbReference type="Gene3D" id="3.40.50.300">
    <property type="entry name" value="P-loop containing nucleotide triphosphate hydrolases"/>
    <property type="match status" value="1"/>
</dbReference>
<evidence type="ECO:0000256" key="9">
    <source>
        <dbReference type="ARBA" id="ARBA00073774"/>
    </source>
</evidence>
<dbReference type="GO" id="GO:0007131">
    <property type="term" value="P:reciprocal meiotic recombination"/>
    <property type="evidence" value="ECO:0007669"/>
    <property type="project" value="TreeGrafter"/>
</dbReference>
<feature type="compositionally biased region" description="Basic and acidic residues" evidence="10">
    <location>
        <begin position="17"/>
        <end position="31"/>
    </location>
</feature>
<comment type="caution">
    <text evidence="12">The sequence shown here is derived from an EMBL/GenBank/DDBJ whole genome shotgun (WGS) entry which is preliminary data.</text>
</comment>
<dbReference type="Pfam" id="PF00488">
    <property type="entry name" value="MutS_V"/>
    <property type="match status" value="1"/>
</dbReference>
<evidence type="ECO:0000256" key="6">
    <source>
        <dbReference type="ARBA" id="ARBA00023254"/>
    </source>
</evidence>
<keyword evidence="3" id="KW-0547">Nucleotide-binding</keyword>
<feature type="compositionally biased region" description="Polar residues" evidence="10">
    <location>
        <begin position="383"/>
        <end position="392"/>
    </location>
</feature>
<feature type="region of interest" description="Disordered" evidence="10">
    <location>
        <begin position="1335"/>
        <end position="1388"/>
    </location>
</feature>
<accession>A0AAE0HQM5</accession>
<dbReference type="GO" id="GO:0030983">
    <property type="term" value="F:mismatched DNA binding"/>
    <property type="evidence" value="ECO:0007669"/>
    <property type="project" value="InterPro"/>
</dbReference>
<evidence type="ECO:0000256" key="2">
    <source>
        <dbReference type="ARBA" id="ARBA00022151"/>
    </source>
</evidence>
<evidence type="ECO:0000256" key="7">
    <source>
        <dbReference type="ARBA" id="ARBA00025902"/>
    </source>
</evidence>
<dbReference type="Pfam" id="PF05192">
    <property type="entry name" value="MutS_III"/>
    <property type="match status" value="1"/>
</dbReference>
<feature type="region of interest" description="Disordered" evidence="10">
    <location>
        <begin position="148"/>
        <end position="194"/>
    </location>
</feature>
<dbReference type="GO" id="GO:0006298">
    <property type="term" value="P:mismatch repair"/>
    <property type="evidence" value="ECO:0007669"/>
    <property type="project" value="InterPro"/>
</dbReference>
<dbReference type="SUPFAM" id="SSF52540">
    <property type="entry name" value="P-loop containing nucleoside triphosphate hydrolases"/>
    <property type="match status" value="1"/>
</dbReference>
<proteinExistence type="inferred from homology"/>
<evidence type="ECO:0000313" key="13">
    <source>
        <dbReference type="Proteomes" id="UP001278766"/>
    </source>
</evidence>
<dbReference type="PANTHER" id="PTHR11361">
    <property type="entry name" value="DNA MISMATCH REPAIR PROTEIN MUTS FAMILY MEMBER"/>
    <property type="match status" value="1"/>
</dbReference>
<comment type="similarity">
    <text evidence="1">Belongs to the DNA mismatch repair MutS family. MSH3 subfamily.</text>
</comment>
<dbReference type="CDD" id="cd03243">
    <property type="entry name" value="ABC_MutS_homologs"/>
    <property type="match status" value="1"/>
</dbReference>
<keyword evidence="6" id="KW-0469">Meiosis</keyword>
<dbReference type="FunFam" id="3.40.50.300:FF:000870">
    <property type="entry name" value="MutS protein homolog 4"/>
    <property type="match status" value="1"/>
</dbReference>
<feature type="domain" description="DNA mismatch repair proteins mutS family" evidence="11">
    <location>
        <begin position="1057"/>
        <end position="1073"/>
    </location>
</feature>
<dbReference type="PANTHER" id="PTHR11361:SF21">
    <property type="entry name" value="MUTS PROTEIN HOMOLOG 4"/>
    <property type="match status" value="1"/>
</dbReference>
<feature type="region of interest" description="Disordered" evidence="10">
    <location>
        <begin position="1"/>
        <end position="44"/>
    </location>
</feature>
<feature type="compositionally biased region" description="Low complexity" evidence="10">
    <location>
        <begin position="78"/>
        <end position="92"/>
    </location>
</feature>
<dbReference type="SMART" id="SM00534">
    <property type="entry name" value="MUTSac"/>
    <property type="match status" value="1"/>
</dbReference>
<reference evidence="12" key="2">
    <citation type="submission" date="2023-06" db="EMBL/GenBank/DDBJ databases">
        <authorList>
            <consortium name="Lawrence Berkeley National Laboratory"/>
            <person name="Haridas S."/>
            <person name="Hensen N."/>
            <person name="Bonometti L."/>
            <person name="Westerberg I."/>
            <person name="Brannstrom I.O."/>
            <person name="Guillou S."/>
            <person name="Cros-Aarteil S."/>
            <person name="Calhoun S."/>
            <person name="Kuo A."/>
            <person name="Mondo S."/>
            <person name="Pangilinan J."/>
            <person name="Riley R."/>
            <person name="Labutti K."/>
            <person name="Andreopoulos B."/>
            <person name="Lipzen A."/>
            <person name="Chen C."/>
            <person name="Yanf M."/>
            <person name="Daum C."/>
            <person name="Ng V."/>
            <person name="Clum A."/>
            <person name="Steindorff A."/>
            <person name="Ohm R."/>
            <person name="Martin F."/>
            <person name="Silar P."/>
            <person name="Natvig D."/>
            <person name="Lalanne C."/>
            <person name="Gautier V."/>
            <person name="Ament-Velasquez S.L."/>
            <person name="Kruys A."/>
            <person name="Hutchinson M.I."/>
            <person name="Powell A.J."/>
            <person name="Barry K."/>
            <person name="Miller A.N."/>
            <person name="Grigoriev I.V."/>
            <person name="Debuchy R."/>
            <person name="Gladieux P."/>
            <person name="Thoren M.H."/>
            <person name="Johannesson H."/>
        </authorList>
    </citation>
    <scope>NUCLEOTIDE SEQUENCE</scope>
    <source>
        <strain evidence="12">CBS 168.71</strain>
    </source>
</reference>
<gene>
    <name evidence="12" type="ORF">B0H64DRAFT_334139</name>
</gene>
<organism evidence="12 13">
    <name type="scientific">Chaetomium fimeti</name>
    <dbReference type="NCBI Taxonomy" id="1854472"/>
    <lineage>
        <taxon>Eukaryota</taxon>
        <taxon>Fungi</taxon>
        <taxon>Dikarya</taxon>
        <taxon>Ascomycota</taxon>
        <taxon>Pezizomycotina</taxon>
        <taxon>Sordariomycetes</taxon>
        <taxon>Sordariomycetidae</taxon>
        <taxon>Sordariales</taxon>
        <taxon>Chaetomiaceae</taxon>
        <taxon>Chaetomium</taxon>
    </lineage>
</organism>
<dbReference type="EMBL" id="JAUEPN010000001">
    <property type="protein sequence ID" value="KAK3300674.1"/>
    <property type="molecule type" value="Genomic_DNA"/>
</dbReference>
<dbReference type="GO" id="GO:0140664">
    <property type="term" value="F:ATP-dependent DNA damage sensor activity"/>
    <property type="evidence" value="ECO:0007669"/>
    <property type="project" value="InterPro"/>
</dbReference>
<evidence type="ECO:0000259" key="11">
    <source>
        <dbReference type="PROSITE" id="PS00486"/>
    </source>
</evidence>
<keyword evidence="4" id="KW-0067">ATP-binding</keyword>
<dbReference type="InterPro" id="IPR000432">
    <property type="entry name" value="DNA_mismatch_repair_MutS_C"/>
</dbReference>
<dbReference type="InterPro" id="IPR027417">
    <property type="entry name" value="P-loop_NTPase"/>
</dbReference>
<feature type="region of interest" description="Disordered" evidence="10">
    <location>
        <begin position="1436"/>
        <end position="1487"/>
    </location>
</feature>
<dbReference type="InterPro" id="IPR007696">
    <property type="entry name" value="DNA_mismatch_repair_MutS_core"/>
</dbReference>
<comment type="subunit">
    <text evidence="7">Heterodimer consisting of MSH2-MSH3 (MutS beta). Forms a ternary complex with MutL alpha (MLH1-PMS1).</text>
</comment>
<evidence type="ECO:0000256" key="10">
    <source>
        <dbReference type="SAM" id="MobiDB-lite"/>
    </source>
</evidence>
<dbReference type="RefSeq" id="XP_062664188.1">
    <property type="nucleotide sequence ID" value="XM_062801093.1"/>
</dbReference>
<dbReference type="InterPro" id="IPR045076">
    <property type="entry name" value="MutS"/>
</dbReference>
<name>A0AAE0HQM5_9PEZI</name>
<keyword evidence="13" id="KW-1185">Reference proteome</keyword>
<dbReference type="GO" id="GO:0005634">
    <property type="term" value="C:nucleus"/>
    <property type="evidence" value="ECO:0007669"/>
    <property type="project" value="TreeGrafter"/>
</dbReference>
<evidence type="ECO:0000256" key="5">
    <source>
        <dbReference type="ARBA" id="ARBA00023125"/>
    </source>
</evidence>
<dbReference type="Proteomes" id="UP001278766">
    <property type="component" value="Unassembled WGS sequence"/>
</dbReference>
<sequence length="1487" mass="165167">MSGAMRNTAAESTTETHLTRSPDRPTRHTHDSSPPANIGDPASWLLPRPFRHEVELPFVGETPYEETEETESACDIASLSSTTSFSQTQGNSRASTPDSLRKGTHGSQSMRSPYFRRGESTPGPTEVRSSSPFYDTVNAKPLHHEFSTTARATESFPGGSFARRESSNFPQQSRFTASNQQQPPNDSTDNTQNHGYSEAQASLSYDSDTRPLKNHPSTTFRARLASPRLWRTHDTNSECGYGPSVVSGAVTQTLTPNTSPYQRHATGMTEQETVGNTTSHTFHGSVVDKPGEQWCAPAHVNRQPPLPRYEYQDSSIISPLSRPSAPQNAPRPIANLDNDRPGTLRQRAESGGLNILDLDFSSDSESDGEDVDSRYNLGAGRSQRGNKGQKPQSGGVEPMDEEDRVVCAISESRSSDMIGVAVINMTVGEIDLFRIVNDDRYHRLAETLWGTSTWPQIFVVLKKAMDQHSKSTVTDCLEKEFPHAEIVPLDREHWNESEGLKLIGRFAWRADIKAILQDLERNFYVSCAFSAVMAYVEEETEVTFRDNSLRIRYRQPADTMGLDRSTITCLELFQNVRNSKGTTSTLFGLLNNTLTPQGRRMIRSALFQPSTNRELITARHEAVEELSSNEDLFTEVRASLKRLFHIDVERSIPWVTLNTAELRVPLQDGVALIQGRHQISMPSHEELQGAEKDMNHLLMVKAYLGGVQSVQETLEAAGCTSKLCKWVLFKCRQENTAPIATFIEGSIEQDAIYSKAPIDIRNNRMWAVKADPHSVLDGARQMYRDCTNEMHQYVEELNTVFQEHLGTAPQLRLANDNHYYLRFQWSDVERELMRSEVASEDERPARMQHRRPRLLGGVGIVNGIRRKHHYDCQTLELIQRSSQIQRHADIVTAQCDTFIMELKKSLLEHAEVLLAVNEAIAVLDMLCSFAHLATTQNYVRPIISDNLVLKGARHPVVEARKQNFVPNDVYLGDHGARFQVVTGGNMSGKSTFIRSVALIQILAQVGSFVPATYAAIPVCDRLFTRLSTEDKPESNLGTFGVEMTEMNMILRRVTDNSLVIIDELGRGTSTKEGLGIALAMSEELIKTGCRVFFATHFTELARILNTTKQSSVLNVHVVGESTKTADTTQISLPHTIAPGPVKNEDYGLDLSRRFLPERVVDNAEQVCNFLHQRGSNRGIGPATRAAKQNKLILALPGLLKQANDSTMDESALASYLKKLQTEFTIRMNIAADDDAQQSLAGKDIEPAVDLPTLAKPSEEERGEWRKKCDAAESRVMHANMALPDDKRRVSPTGKGTESLLNRVRAGMEDDATGTISQPTPINRGSMIEELRKGACTPTTRVATPSSVTTDLPDPHADSIMSDVLTGDNTPKEVDKLTGNRPRAMSISSGSNYDEEMLDVDDEENFSPTGSEQHPAAGAYLDDMQPLERFQPLRDWYARDQAAEPSGAAPEERSACRSLGRSRSATQEFLRGLHEEVGEGSQGEGMEL</sequence>
<feature type="compositionally biased region" description="Acidic residues" evidence="10">
    <location>
        <begin position="360"/>
        <end position="370"/>
    </location>
</feature>
<dbReference type="GO" id="GO:0005524">
    <property type="term" value="F:ATP binding"/>
    <property type="evidence" value="ECO:0007669"/>
    <property type="project" value="UniProtKB-KW"/>
</dbReference>
<feature type="compositionally biased region" description="Polar residues" evidence="10">
    <location>
        <begin position="167"/>
        <end position="194"/>
    </location>
</feature>
<evidence type="ECO:0000256" key="3">
    <source>
        <dbReference type="ARBA" id="ARBA00022741"/>
    </source>
</evidence>
<feature type="region of interest" description="Disordered" evidence="10">
    <location>
        <begin position="317"/>
        <end position="402"/>
    </location>
</feature>
<keyword evidence="5" id="KW-0238">DNA-binding</keyword>
<protein>
    <recommendedName>
        <fullName evidence="2 9">DNA mismatch repair protein MSH3</fullName>
    </recommendedName>
    <alternativeName>
        <fullName evidence="2 9">DNA mismatch repair protein MSH3</fullName>
    </alternativeName>
    <alternativeName>
        <fullName evidence="8">MutS protein homolog 3</fullName>
    </alternativeName>
</protein>
<evidence type="ECO:0000256" key="4">
    <source>
        <dbReference type="ARBA" id="ARBA00022840"/>
    </source>
</evidence>
<dbReference type="InterPro" id="IPR036187">
    <property type="entry name" value="DNA_mismatch_repair_MutS_sf"/>
</dbReference>
<dbReference type="SMART" id="SM00533">
    <property type="entry name" value="MUTSd"/>
    <property type="match status" value="1"/>
</dbReference>
<evidence type="ECO:0000313" key="12">
    <source>
        <dbReference type="EMBL" id="KAK3300674.1"/>
    </source>
</evidence>
<feature type="compositionally biased region" description="Basic and acidic residues" evidence="10">
    <location>
        <begin position="337"/>
        <end position="348"/>
    </location>
</feature>
<dbReference type="GeneID" id="87838041"/>
<dbReference type="SUPFAM" id="SSF48334">
    <property type="entry name" value="DNA repair protein MutS, domain III"/>
    <property type="match status" value="1"/>
</dbReference>
<evidence type="ECO:0000256" key="1">
    <source>
        <dbReference type="ARBA" id="ARBA00007094"/>
    </source>
</evidence>